<reference evidence="3" key="1">
    <citation type="submission" date="2025-08" db="UniProtKB">
        <authorList>
            <consortium name="RefSeq"/>
        </authorList>
    </citation>
    <scope>IDENTIFICATION</scope>
    <source>
        <tissue evidence="3">Whole sample</tissue>
    </source>
</reference>
<name>A0A8B8BX79_CRAVI</name>
<dbReference type="PANTHER" id="PTHR45713:SF6">
    <property type="entry name" value="F5_8 TYPE C DOMAIN-CONTAINING PROTEIN"/>
    <property type="match status" value="1"/>
</dbReference>
<dbReference type="AlphaFoldDB" id="A0A8B8BX79"/>
<feature type="signal peptide" evidence="1">
    <location>
        <begin position="1"/>
        <end position="20"/>
    </location>
</feature>
<dbReference type="GeneID" id="111113984"/>
<dbReference type="InterPro" id="IPR051941">
    <property type="entry name" value="BG_Antigen-Binding_Lectin"/>
</dbReference>
<dbReference type="InterPro" id="IPR008979">
    <property type="entry name" value="Galactose-bd-like_sf"/>
</dbReference>
<dbReference type="KEGG" id="cvn:111113984"/>
<dbReference type="Gene3D" id="2.60.120.260">
    <property type="entry name" value="Galactose-binding domain-like"/>
    <property type="match status" value="1"/>
</dbReference>
<feature type="chain" id="PRO_5034334431" evidence="1">
    <location>
        <begin position="21"/>
        <end position="188"/>
    </location>
</feature>
<protein>
    <submittedName>
        <fullName evidence="3">Uncharacterized protein LOC111113984</fullName>
    </submittedName>
</protein>
<sequence length="188" mass="21618">MDIKLFLLISVIVLLPCCRTFENIALNKPTWQQSPFTGTPWGSDKAVDGRYTDLSAGGGQCVISATGQSTAEWRVDLGQVLSVHHIFIQYRTGNQLWDENNDFTGRFLGFSVYISNTTKKEDGISCFRDTEYRRDTIPNRLNITCRYHGRYVIYYNDRFDPPYPFGYSDYAFNDFCEVEVIVGLEEIE</sequence>
<gene>
    <name evidence="3" type="primary">LOC111113984</name>
</gene>
<keyword evidence="1" id="KW-0732">Signal</keyword>
<dbReference type="Proteomes" id="UP000694844">
    <property type="component" value="Chromosome 9"/>
</dbReference>
<dbReference type="SUPFAM" id="SSF49785">
    <property type="entry name" value="Galactose-binding domain-like"/>
    <property type="match status" value="1"/>
</dbReference>
<proteinExistence type="predicted"/>
<evidence type="ECO:0000313" key="3">
    <source>
        <dbReference type="RefSeq" id="XP_022307983.1"/>
    </source>
</evidence>
<organism evidence="2 3">
    <name type="scientific">Crassostrea virginica</name>
    <name type="common">Eastern oyster</name>
    <dbReference type="NCBI Taxonomy" id="6565"/>
    <lineage>
        <taxon>Eukaryota</taxon>
        <taxon>Metazoa</taxon>
        <taxon>Spiralia</taxon>
        <taxon>Lophotrochozoa</taxon>
        <taxon>Mollusca</taxon>
        <taxon>Bivalvia</taxon>
        <taxon>Autobranchia</taxon>
        <taxon>Pteriomorphia</taxon>
        <taxon>Ostreida</taxon>
        <taxon>Ostreoidea</taxon>
        <taxon>Ostreidae</taxon>
        <taxon>Crassostrea</taxon>
    </lineage>
</organism>
<evidence type="ECO:0000256" key="1">
    <source>
        <dbReference type="SAM" id="SignalP"/>
    </source>
</evidence>
<dbReference type="OrthoDB" id="6159059at2759"/>
<evidence type="ECO:0000313" key="2">
    <source>
        <dbReference type="Proteomes" id="UP000694844"/>
    </source>
</evidence>
<dbReference type="PANTHER" id="PTHR45713">
    <property type="entry name" value="FTP DOMAIN-CONTAINING PROTEIN"/>
    <property type="match status" value="1"/>
</dbReference>
<keyword evidence="2" id="KW-1185">Reference proteome</keyword>
<accession>A0A8B8BX79</accession>
<dbReference type="RefSeq" id="XP_022307983.1">
    <property type="nucleotide sequence ID" value="XM_022452275.1"/>
</dbReference>